<name>A0A645DR39_9ZZZZ</name>
<protein>
    <submittedName>
        <fullName evidence="2">Uncharacterized protein</fullName>
    </submittedName>
</protein>
<dbReference type="EMBL" id="VSSQ01038635">
    <property type="protein sequence ID" value="MPM91598.1"/>
    <property type="molecule type" value="Genomic_DNA"/>
</dbReference>
<evidence type="ECO:0000256" key="1">
    <source>
        <dbReference type="SAM" id="MobiDB-lite"/>
    </source>
</evidence>
<feature type="compositionally biased region" description="Polar residues" evidence="1">
    <location>
        <begin position="1"/>
        <end position="15"/>
    </location>
</feature>
<feature type="region of interest" description="Disordered" evidence="1">
    <location>
        <begin position="1"/>
        <end position="20"/>
    </location>
</feature>
<sequence>MIQTAETAGRNQNHRQLPLRREIDGQKVFGQRHRQSARAFEQHNFVIRVQMRNRRVDLRQIEGAVFQLRRQMGRGREAEDLGHGPPRLILRQKAALHQLAVAENIFGQPGVAGLHQLDGDHPAPGKTEKPRHHAEGDAFADIGIDPADLINAHDFDSRVFSAASQSG</sequence>
<dbReference type="AlphaFoldDB" id="A0A645DR39"/>
<evidence type="ECO:0000313" key="2">
    <source>
        <dbReference type="EMBL" id="MPM91598.1"/>
    </source>
</evidence>
<comment type="caution">
    <text evidence="2">The sequence shown here is derived from an EMBL/GenBank/DDBJ whole genome shotgun (WGS) entry which is preliminary data.</text>
</comment>
<accession>A0A645DR39</accession>
<organism evidence="2">
    <name type="scientific">bioreactor metagenome</name>
    <dbReference type="NCBI Taxonomy" id="1076179"/>
    <lineage>
        <taxon>unclassified sequences</taxon>
        <taxon>metagenomes</taxon>
        <taxon>ecological metagenomes</taxon>
    </lineage>
</organism>
<proteinExistence type="predicted"/>
<reference evidence="2" key="1">
    <citation type="submission" date="2019-08" db="EMBL/GenBank/DDBJ databases">
        <authorList>
            <person name="Kucharzyk K."/>
            <person name="Murdoch R.W."/>
            <person name="Higgins S."/>
            <person name="Loffler F."/>
        </authorList>
    </citation>
    <scope>NUCLEOTIDE SEQUENCE</scope>
</reference>
<gene>
    <name evidence="2" type="ORF">SDC9_138729</name>
</gene>